<dbReference type="AlphaFoldDB" id="A0A0V8DXL7"/>
<comment type="caution">
    <text evidence="1">The sequence shown here is derived from an EMBL/GenBank/DDBJ whole genome shotgun (WGS) entry which is preliminary data.</text>
</comment>
<accession>A0A0V8DXL7</accession>
<dbReference type="EMBL" id="LKLU01000132">
    <property type="protein sequence ID" value="KSU18275.1"/>
    <property type="molecule type" value="Genomic_DNA"/>
</dbReference>
<proteinExistence type="predicted"/>
<evidence type="ECO:0000313" key="2">
    <source>
        <dbReference type="Proteomes" id="UP000053719"/>
    </source>
</evidence>
<dbReference type="RefSeq" id="WP_058212130.1">
    <property type="nucleotide sequence ID" value="NZ_LKLU01000132.1"/>
</dbReference>
<dbReference type="Proteomes" id="UP000053719">
    <property type="component" value="Unassembled WGS sequence"/>
</dbReference>
<organism evidence="1 2">
    <name type="scientific">Lactococcus lactis subsp. lactis</name>
    <name type="common">Streptococcus lactis</name>
    <dbReference type="NCBI Taxonomy" id="1360"/>
    <lineage>
        <taxon>Bacteria</taxon>
        <taxon>Bacillati</taxon>
        <taxon>Bacillota</taxon>
        <taxon>Bacilli</taxon>
        <taxon>Lactobacillales</taxon>
        <taxon>Streptococcaceae</taxon>
        <taxon>Lactococcus</taxon>
    </lineage>
</organism>
<gene>
    <name evidence="1" type="ORF">M20_2229</name>
</gene>
<dbReference type="PATRIC" id="fig|1360.114.peg.1447"/>
<evidence type="ECO:0000313" key="1">
    <source>
        <dbReference type="EMBL" id="KSU18275.1"/>
    </source>
</evidence>
<name>A0A0V8DXL7_LACLL</name>
<reference evidence="2" key="1">
    <citation type="submission" date="2015-10" db="EMBL/GenBank/DDBJ databases">
        <title>Draft Genome Sequences of 11 Lactococcus lactis subspecies cremoris strains.</title>
        <authorList>
            <person name="Wels M."/>
            <person name="Backus L."/>
            <person name="Boekhorst J."/>
            <person name="Dijkstra A."/>
            <person name="Beerthuizen M."/>
            <person name="Kelly W."/>
            <person name="Siezen R."/>
            <person name="Bachmann H."/>
            <person name="Van Hijum S."/>
        </authorList>
    </citation>
    <scope>NUCLEOTIDE SEQUENCE [LARGE SCALE GENOMIC DNA]</scope>
    <source>
        <strain evidence="2">M20</strain>
    </source>
</reference>
<sequence length="111" mass="12198">MAQLTSAKTPVKGFTKDGKIFVSPNYKTIPRTKEVAQHHVFVGMGAGQKNFLVVTYDDVPSQEVLAKSVVRGRLELAIDFITLIDFNYPENGVTKNQAAALVEGFKIKGEK</sequence>
<protein>
    <submittedName>
        <fullName evidence="1">Uncharacterized protein</fullName>
    </submittedName>
</protein>